<gene>
    <name evidence="1" type="ORF">T12_16269</name>
    <name evidence="2" type="ORF">T12_16552</name>
</gene>
<comment type="caution">
    <text evidence="2">The sequence shown here is derived from an EMBL/GenBank/DDBJ whole genome shotgun (WGS) entry which is preliminary data.</text>
</comment>
<proteinExistence type="predicted"/>
<reference evidence="2 3" key="1">
    <citation type="submission" date="2015-01" db="EMBL/GenBank/DDBJ databases">
        <title>Evolution of Trichinella species and genotypes.</title>
        <authorList>
            <person name="Korhonen P.K."/>
            <person name="Edoardo P."/>
            <person name="Giuseppe L.R."/>
            <person name="Gasser R.B."/>
        </authorList>
    </citation>
    <scope>NUCLEOTIDE SEQUENCE [LARGE SCALE GENOMIC DNA]</scope>
    <source>
        <strain evidence="2">ISS2496</strain>
    </source>
</reference>
<name>A0A0V0YR57_9BILA</name>
<dbReference type="Proteomes" id="UP000054783">
    <property type="component" value="Unassembled WGS sequence"/>
</dbReference>
<accession>A0A0V0YR57</accession>
<evidence type="ECO:0000313" key="3">
    <source>
        <dbReference type="Proteomes" id="UP000054783"/>
    </source>
</evidence>
<dbReference type="EMBL" id="JYDQ01003998">
    <property type="protein sequence ID" value="KRY02298.1"/>
    <property type="molecule type" value="Genomic_DNA"/>
</dbReference>
<organism evidence="2 3">
    <name type="scientific">Trichinella patagoniensis</name>
    <dbReference type="NCBI Taxonomy" id="990121"/>
    <lineage>
        <taxon>Eukaryota</taxon>
        <taxon>Metazoa</taxon>
        <taxon>Ecdysozoa</taxon>
        <taxon>Nematoda</taxon>
        <taxon>Enoplea</taxon>
        <taxon>Dorylaimia</taxon>
        <taxon>Trichinellida</taxon>
        <taxon>Trichinellidae</taxon>
        <taxon>Trichinella</taxon>
    </lineage>
</organism>
<dbReference type="EMBL" id="JYDQ01005643">
    <property type="protein sequence ID" value="KRX74804.1"/>
    <property type="molecule type" value="Genomic_DNA"/>
</dbReference>
<keyword evidence="3" id="KW-1185">Reference proteome</keyword>
<evidence type="ECO:0000313" key="2">
    <source>
        <dbReference type="EMBL" id="KRY02298.1"/>
    </source>
</evidence>
<sequence length="40" mass="4642">MSIITVELLYSCEPRVVVIERSRIVSMRSIILVYFKNLLG</sequence>
<dbReference type="AlphaFoldDB" id="A0A0V0YR57"/>
<protein>
    <submittedName>
        <fullName evidence="2">Uncharacterized protein</fullName>
    </submittedName>
</protein>
<evidence type="ECO:0000313" key="1">
    <source>
        <dbReference type="EMBL" id="KRX74804.1"/>
    </source>
</evidence>